<dbReference type="Gene3D" id="2.70.98.10">
    <property type="match status" value="1"/>
</dbReference>
<proteinExistence type="predicted"/>
<dbReference type="GO" id="GO:0030246">
    <property type="term" value="F:carbohydrate binding"/>
    <property type="evidence" value="ECO:0007669"/>
    <property type="project" value="InterPro"/>
</dbReference>
<evidence type="ECO:0000313" key="1">
    <source>
        <dbReference type="EMBL" id="CAB4561863.1"/>
    </source>
</evidence>
<dbReference type="InterPro" id="IPR011013">
    <property type="entry name" value="Gal_mutarotase_sf_dom"/>
</dbReference>
<gene>
    <name evidence="1" type="ORF">UFOPK1572_00888</name>
</gene>
<organism evidence="1">
    <name type="scientific">freshwater metagenome</name>
    <dbReference type="NCBI Taxonomy" id="449393"/>
    <lineage>
        <taxon>unclassified sequences</taxon>
        <taxon>metagenomes</taxon>
        <taxon>ecological metagenomes</taxon>
    </lineage>
</organism>
<name>A0A6J6DI85_9ZZZZ</name>
<dbReference type="SUPFAM" id="SSF74650">
    <property type="entry name" value="Galactose mutarotase-like"/>
    <property type="match status" value="1"/>
</dbReference>
<dbReference type="GO" id="GO:0005975">
    <property type="term" value="P:carbohydrate metabolic process"/>
    <property type="evidence" value="ECO:0007669"/>
    <property type="project" value="InterPro"/>
</dbReference>
<accession>A0A6J6DI85</accession>
<dbReference type="AlphaFoldDB" id="A0A6J6DI85"/>
<protein>
    <submittedName>
        <fullName evidence="1">Unannotated protein</fullName>
    </submittedName>
</protein>
<dbReference type="EMBL" id="CAEZTC010000103">
    <property type="protein sequence ID" value="CAB4561863.1"/>
    <property type="molecule type" value="Genomic_DNA"/>
</dbReference>
<dbReference type="GO" id="GO:0016853">
    <property type="term" value="F:isomerase activity"/>
    <property type="evidence" value="ECO:0007669"/>
    <property type="project" value="InterPro"/>
</dbReference>
<reference evidence="1" key="1">
    <citation type="submission" date="2020-05" db="EMBL/GenBank/DDBJ databases">
        <authorList>
            <person name="Chiriac C."/>
            <person name="Salcher M."/>
            <person name="Ghai R."/>
            <person name="Kavagutti S V."/>
        </authorList>
    </citation>
    <scope>NUCLEOTIDE SEQUENCE</scope>
</reference>
<sequence>MAMRKISIGDITAEIDVANGGRIASLHVATTPLLVTHADSLLDWGLYPMAPYAGRVRNAQLEFDNQSFALRVNAAPHSIHGTVFDCPWNVDTHDATSIVMSTKTGLNWPFDATVTHHIAVTETSLRCVLTITAHQTMPAQLGWHPWFVQPHQVDTSFHSMLQRDSEGITTLERVDPVPPPVDDCFFEPNAWPSVYIGNYAVQIASDCPYWVRYDAPNGDVCVEPQSGPPNGINSKPLILQAGQQFSRWMELRIAHQL</sequence>
<dbReference type="InterPro" id="IPR008183">
    <property type="entry name" value="Aldose_1/G6P_1-epimerase"/>
</dbReference>
<dbReference type="Pfam" id="PF01263">
    <property type="entry name" value="Aldose_epim"/>
    <property type="match status" value="1"/>
</dbReference>
<dbReference type="InterPro" id="IPR014718">
    <property type="entry name" value="GH-type_carb-bd"/>
</dbReference>